<feature type="transmembrane region" description="Helical" evidence="1">
    <location>
        <begin position="348"/>
        <end position="366"/>
    </location>
</feature>
<feature type="transmembrane region" description="Helical" evidence="1">
    <location>
        <begin position="202"/>
        <end position="222"/>
    </location>
</feature>
<keyword evidence="1" id="KW-0812">Transmembrane</keyword>
<dbReference type="Proteomes" id="UP000186309">
    <property type="component" value="Chromosome"/>
</dbReference>
<dbReference type="InterPro" id="IPR031599">
    <property type="entry name" value="ABC_tran_2"/>
</dbReference>
<dbReference type="EMBL" id="CP019082">
    <property type="protein sequence ID" value="APW59464.1"/>
    <property type="molecule type" value="Genomic_DNA"/>
</dbReference>
<dbReference type="KEGG" id="pbor:BSF38_00887"/>
<evidence type="ECO:0000313" key="3">
    <source>
        <dbReference type="Proteomes" id="UP000186309"/>
    </source>
</evidence>
<accession>A0A1U7CKJ8</accession>
<feature type="transmembrane region" description="Helical" evidence="1">
    <location>
        <begin position="505"/>
        <end position="529"/>
    </location>
</feature>
<reference evidence="3" key="1">
    <citation type="submission" date="2016-12" db="EMBL/GenBank/DDBJ databases">
        <title>Comparative genomics of four Isosphaeraceae planctomycetes: a common pool of plasmids and glycoside hydrolase genes.</title>
        <authorList>
            <person name="Ivanova A."/>
        </authorList>
    </citation>
    <scope>NUCLEOTIDE SEQUENCE [LARGE SCALE GENOMIC DNA]</scope>
    <source>
        <strain evidence="3">PX4</strain>
    </source>
</reference>
<feature type="transmembrane region" description="Helical" evidence="1">
    <location>
        <begin position="136"/>
        <end position="157"/>
    </location>
</feature>
<keyword evidence="1" id="KW-0472">Membrane</keyword>
<dbReference type="RefSeq" id="WP_076343638.1">
    <property type="nucleotide sequence ID" value="NZ_CP019082.1"/>
</dbReference>
<sequence length="582" mass="65078">MSIALPKTLEALAPAADRTARALRWVRWRQLHNMTGALVADARLRISMIAFCSVVFWLGLFFLFLGSFQFISFYVDLANTIIEYLFSMFFLSLLAMLLFSTGIIVYAALFHSRESTYLLTTPASTDRIFAHKFAEAVGFSSWGFFLLGSPLMVAYGLTVEAPVGYYFLFVVFLLSFVIIPASLGAIVAIVVANVFPRRQKTVLALSILAALCVMTYVGFQLWRTPGDTLTSDWLGGVLDRLAFCQHPLWPSRWMSAGMLASAKRDWANAGYYLMILSSHAGLCYLAAAVVARDLYRRGYSRVQGSRSSRKRAGLLFLDSTFHRLFFFLPHPIRLLILKDLRTFLRDPAQWSQFLIFFGLLAFYFLNIPRLGYGVQSPYWRNLVSFLNLSVTALILSTFTSRFIFPLLSLEGRNFWILGLLPLRREQILWGKFAFSAGISLVSTEFLVILSDLMLRMNPLMILLHVGMIAVLCLGLSGISVGLGARLPNLRESDPSKIAAGFGGTFNLLVSLVFIFTVVTALAVPCHLYFVGQDHPDTARYILSLSGLRFWLTTAIIASLALSAAATIIPLRVGVKAFQRMEF</sequence>
<feature type="transmembrane region" description="Helical" evidence="1">
    <location>
        <begin position="48"/>
        <end position="72"/>
    </location>
</feature>
<dbReference type="STRING" id="1387353.BSF38_00887"/>
<name>A0A1U7CKJ8_9BACT</name>
<dbReference type="Pfam" id="PF16949">
    <property type="entry name" value="ABC_tran_2"/>
    <property type="match status" value="1"/>
</dbReference>
<feature type="transmembrane region" description="Helical" evidence="1">
    <location>
        <begin position="84"/>
        <end position="109"/>
    </location>
</feature>
<feature type="transmembrane region" description="Helical" evidence="1">
    <location>
        <begin position="163"/>
        <end position="195"/>
    </location>
</feature>
<feature type="transmembrane region" description="Helical" evidence="1">
    <location>
        <begin position="432"/>
        <end position="449"/>
    </location>
</feature>
<organism evidence="2 3">
    <name type="scientific">Paludisphaera borealis</name>
    <dbReference type="NCBI Taxonomy" id="1387353"/>
    <lineage>
        <taxon>Bacteria</taxon>
        <taxon>Pseudomonadati</taxon>
        <taxon>Planctomycetota</taxon>
        <taxon>Planctomycetia</taxon>
        <taxon>Isosphaerales</taxon>
        <taxon>Isosphaeraceae</taxon>
        <taxon>Paludisphaera</taxon>
    </lineage>
</organism>
<feature type="transmembrane region" description="Helical" evidence="1">
    <location>
        <begin position="461"/>
        <end position="484"/>
    </location>
</feature>
<feature type="transmembrane region" description="Helical" evidence="1">
    <location>
        <begin position="269"/>
        <end position="291"/>
    </location>
</feature>
<feature type="transmembrane region" description="Helical" evidence="1">
    <location>
        <begin position="312"/>
        <end position="328"/>
    </location>
</feature>
<feature type="transmembrane region" description="Helical" evidence="1">
    <location>
        <begin position="378"/>
        <end position="396"/>
    </location>
</feature>
<feature type="transmembrane region" description="Helical" evidence="1">
    <location>
        <begin position="549"/>
        <end position="570"/>
    </location>
</feature>
<protein>
    <submittedName>
        <fullName evidence="2">Uncharacterized protein</fullName>
    </submittedName>
</protein>
<evidence type="ECO:0000256" key="1">
    <source>
        <dbReference type="SAM" id="Phobius"/>
    </source>
</evidence>
<proteinExistence type="predicted"/>
<keyword evidence="3" id="KW-1185">Reference proteome</keyword>
<evidence type="ECO:0000313" key="2">
    <source>
        <dbReference type="EMBL" id="APW59464.1"/>
    </source>
</evidence>
<keyword evidence="1" id="KW-1133">Transmembrane helix</keyword>
<gene>
    <name evidence="2" type="ORF">BSF38_00887</name>
</gene>
<dbReference type="AlphaFoldDB" id="A0A1U7CKJ8"/>